<proteinExistence type="predicted"/>
<dbReference type="SUPFAM" id="SSF49464">
    <property type="entry name" value="Carboxypeptidase regulatory domain-like"/>
    <property type="match status" value="1"/>
</dbReference>
<evidence type="ECO:0000256" key="1">
    <source>
        <dbReference type="SAM" id="SignalP"/>
    </source>
</evidence>
<keyword evidence="3" id="KW-1185">Reference proteome</keyword>
<reference evidence="2 3" key="1">
    <citation type="submission" date="2022-04" db="EMBL/GenBank/DDBJ databases">
        <title>Spirosoma sp. strain RP8 genome sequencing and assembly.</title>
        <authorList>
            <person name="Jung Y."/>
        </authorList>
    </citation>
    <scope>NUCLEOTIDE SEQUENCE [LARGE SCALE GENOMIC DNA]</scope>
    <source>
        <strain evidence="2 3">RP8</strain>
    </source>
</reference>
<accession>A0ABT0HKC8</accession>
<feature type="chain" id="PRO_5046309714" evidence="1">
    <location>
        <begin position="23"/>
        <end position="134"/>
    </location>
</feature>
<comment type="caution">
    <text evidence="2">The sequence shown here is derived from an EMBL/GenBank/DDBJ whole genome shotgun (WGS) entry which is preliminary data.</text>
</comment>
<dbReference type="EMBL" id="JALPRF010000002">
    <property type="protein sequence ID" value="MCK8492445.1"/>
    <property type="molecule type" value="Genomic_DNA"/>
</dbReference>
<evidence type="ECO:0000313" key="2">
    <source>
        <dbReference type="EMBL" id="MCK8492445.1"/>
    </source>
</evidence>
<dbReference type="Gene3D" id="2.60.40.1120">
    <property type="entry name" value="Carboxypeptidase-like, regulatory domain"/>
    <property type="match status" value="1"/>
</dbReference>
<dbReference type="RefSeq" id="WP_248477062.1">
    <property type="nucleotide sequence ID" value="NZ_JALPRF010000002.1"/>
</dbReference>
<dbReference type="InterPro" id="IPR008969">
    <property type="entry name" value="CarboxyPept-like_regulatory"/>
</dbReference>
<dbReference type="Proteomes" id="UP001202180">
    <property type="component" value="Unassembled WGS sequence"/>
</dbReference>
<protein>
    <submittedName>
        <fullName evidence="2">Carboxypeptidase-like regulatory domain-containing protein</fullName>
    </submittedName>
</protein>
<gene>
    <name evidence="2" type="ORF">M0L20_11330</name>
</gene>
<keyword evidence="1" id="KW-0732">Signal</keyword>
<feature type="signal peptide" evidence="1">
    <location>
        <begin position="1"/>
        <end position="22"/>
    </location>
</feature>
<name>A0ABT0HKC8_9BACT</name>
<evidence type="ECO:0000313" key="3">
    <source>
        <dbReference type="Proteomes" id="UP001202180"/>
    </source>
</evidence>
<organism evidence="2 3">
    <name type="scientific">Spirosoma liriopis</name>
    <dbReference type="NCBI Taxonomy" id="2937440"/>
    <lineage>
        <taxon>Bacteria</taxon>
        <taxon>Pseudomonadati</taxon>
        <taxon>Bacteroidota</taxon>
        <taxon>Cytophagia</taxon>
        <taxon>Cytophagales</taxon>
        <taxon>Cytophagaceae</taxon>
        <taxon>Spirosoma</taxon>
    </lineage>
</organism>
<sequence>MKLPLVFSILLLGLCLSGCIHSNRSTTIHGKVTDDSNQPIANVPIIIAGLRKGTLYHFDKLEAVYTNRQGEYTITFVPSNQYRSLEVANQFNTDSTLYHTYRDYSVTFNNQSKGDCCAAQIGYTSQYDFILLAR</sequence>